<dbReference type="EMBL" id="JAGGLB010000003">
    <property type="protein sequence ID" value="MBP1989640.1"/>
    <property type="molecule type" value="Genomic_DNA"/>
</dbReference>
<dbReference type="InterPro" id="IPR015797">
    <property type="entry name" value="NUDIX_hydrolase-like_dom_sf"/>
</dbReference>
<evidence type="ECO:0000256" key="2">
    <source>
        <dbReference type="ARBA" id="ARBA00022801"/>
    </source>
</evidence>
<keyword evidence="6" id="KW-1185">Reference proteome</keyword>
<dbReference type="CDD" id="cd02883">
    <property type="entry name" value="NUDIX_Hydrolase"/>
    <property type="match status" value="1"/>
</dbReference>
<dbReference type="PANTHER" id="PTHR43046:SF2">
    <property type="entry name" value="8-OXO-DGTP DIPHOSPHATASE-RELATED"/>
    <property type="match status" value="1"/>
</dbReference>
<sequence>MTQPKHIVSAATIVFNNQEEILLIKGPRRGWEMPGGQVEEGESLKDAAIRETKEEAGIDIEVIKFCGVIQNVDRSICNTLFLGKAIGGELTTSSESLEVGFFSIKIALEMVTWKNLRQRIEYCLNEDLQPFYIELSGRDVEEIIFKLEP</sequence>
<dbReference type="Pfam" id="PF00293">
    <property type="entry name" value="NUDIX"/>
    <property type="match status" value="1"/>
</dbReference>
<reference evidence="5 6" key="1">
    <citation type="submission" date="2021-03" db="EMBL/GenBank/DDBJ databases">
        <title>Genomic Encyclopedia of Type Strains, Phase IV (KMG-IV): sequencing the most valuable type-strain genomes for metagenomic binning, comparative biology and taxonomic classification.</title>
        <authorList>
            <person name="Goeker M."/>
        </authorList>
    </citation>
    <scope>NUCLEOTIDE SEQUENCE [LARGE SCALE GENOMIC DNA]</scope>
    <source>
        <strain evidence="5 6">DSM 26048</strain>
    </source>
</reference>
<comment type="similarity">
    <text evidence="3">Belongs to the Nudix hydrolase family.</text>
</comment>
<evidence type="ECO:0000256" key="1">
    <source>
        <dbReference type="ARBA" id="ARBA00001946"/>
    </source>
</evidence>
<dbReference type="Gene3D" id="3.90.79.10">
    <property type="entry name" value="Nucleoside Triphosphate Pyrophosphohydrolase"/>
    <property type="match status" value="1"/>
</dbReference>
<feature type="domain" description="Nudix hydrolase" evidence="4">
    <location>
        <begin position="5"/>
        <end position="125"/>
    </location>
</feature>
<organism evidence="5 6">
    <name type="scientific">Paenibacillus eucommiae</name>
    <dbReference type="NCBI Taxonomy" id="1355755"/>
    <lineage>
        <taxon>Bacteria</taxon>
        <taxon>Bacillati</taxon>
        <taxon>Bacillota</taxon>
        <taxon>Bacilli</taxon>
        <taxon>Bacillales</taxon>
        <taxon>Paenibacillaceae</taxon>
        <taxon>Paenibacillus</taxon>
    </lineage>
</organism>
<dbReference type="InterPro" id="IPR020476">
    <property type="entry name" value="Nudix_hydrolase"/>
</dbReference>
<dbReference type="SUPFAM" id="SSF55811">
    <property type="entry name" value="Nudix"/>
    <property type="match status" value="1"/>
</dbReference>
<evidence type="ECO:0000313" key="5">
    <source>
        <dbReference type="EMBL" id="MBP1989640.1"/>
    </source>
</evidence>
<name>A0ABS4IPZ9_9BACL</name>
<dbReference type="InterPro" id="IPR000086">
    <property type="entry name" value="NUDIX_hydrolase_dom"/>
</dbReference>
<evidence type="ECO:0000256" key="3">
    <source>
        <dbReference type="RuleBase" id="RU003476"/>
    </source>
</evidence>
<dbReference type="InterPro" id="IPR020084">
    <property type="entry name" value="NUDIX_hydrolase_CS"/>
</dbReference>
<comment type="cofactor">
    <cofactor evidence="1">
        <name>Mg(2+)</name>
        <dbReference type="ChEBI" id="CHEBI:18420"/>
    </cofactor>
</comment>
<evidence type="ECO:0000259" key="4">
    <source>
        <dbReference type="PROSITE" id="PS51462"/>
    </source>
</evidence>
<gene>
    <name evidence="5" type="ORF">J2Z66_001238</name>
</gene>
<comment type="caution">
    <text evidence="5">The sequence shown here is derived from an EMBL/GenBank/DDBJ whole genome shotgun (WGS) entry which is preliminary data.</text>
</comment>
<dbReference type="PROSITE" id="PS51462">
    <property type="entry name" value="NUDIX"/>
    <property type="match status" value="1"/>
</dbReference>
<accession>A0ABS4IPZ9</accession>
<keyword evidence="2 3" id="KW-0378">Hydrolase</keyword>
<protein>
    <submittedName>
        <fullName evidence="5">ADP-ribose pyrophosphatase YjhB (NUDIX family)</fullName>
    </submittedName>
</protein>
<evidence type="ECO:0000313" key="6">
    <source>
        <dbReference type="Proteomes" id="UP001519287"/>
    </source>
</evidence>
<dbReference type="PANTHER" id="PTHR43046">
    <property type="entry name" value="GDP-MANNOSE MANNOSYL HYDROLASE"/>
    <property type="match status" value="1"/>
</dbReference>
<proteinExistence type="inferred from homology"/>
<dbReference type="PRINTS" id="PR00502">
    <property type="entry name" value="NUDIXFAMILY"/>
</dbReference>
<dbReference type="RefSeq" id="WP_209970463.1">
    <property type="nucleotide sequence ID" value="NZ_JAGGLB010000003.1"/>
</dbReference>
<dbReference type="Proteomes" id="UP001519287">
    <property type="component" value="Unassembled WGS sequence"/>
</dbReference>
<dbReference type="PROSITE" id="PS00893">
    <property type="entry name" value="NUDIX_BOX"/>
    <property type="match status" value="1"/>
</dbReference>